<dbReference type="InterPro" id="IPR002018">
    <property type="entry name" value="CarbesteraseB"/>
</dbReference>
<organism evidence="5 6">
    <name type="scientific">Leucobacter alluvii</name>
    <dbReference type="NCBI Taxonomy" id="340321"/>
    <lineage>
        <taxon>Bacteria</taxon>
        <taxon>Bacillati</taxon>
        <taxon>Actinomycetota</taxon>
        <taxon>Actinomycetes</taxon>
        <taxon>Micrococcales</taxon>
        <taxon>Microbacteriaceae</taxon>
        <taxon>Leucobacter</taxon>
    </lineage>
</organism>
<evidence type="ECO:0000313" key="6">
    <source>
        <dbReference type="Proteomes" id="UP001501084"/>
    </source>
</evidence>
<comment type="similarity">
    <text evidence="1 3">Belongs to the type-B carboxylesterase/lipase family.</text>
</comment>
<dbReference type="RefSeq" id="WP_346057159.1">
    <property type="nucleotide sequence ID" value="NZ_BAAAOP010000002.1"/>
</dbReference>
<accession>A0ABN3B1P5</accession>
<name>A0ABN3B1P5_9MICO</name>
<dbReference type="PANTHER" id="PTHR11559">
    <property type="entry name" value="CARBOXYLESTERASE"/>
    <property type="match status" value="1"/>
</dbReference>
<dbReference type="Proteomes" id="UP001501084">
    <property type="component" value="Unassembled WGS sequence"/>
</dbReference>
<gene>
    <name evidence="5" type="ORF">GCM10009786_03240</name>
</gene>
<sequence length="521" mass="54115">MKTVSDRASRPVVRTAAGAVRGTWEPCSPGAAEGSSAAVFRGIPYAAAPVGALRFAPPQPCEAWDGIRDASAFGPTPQRGDTGITLIPEHSIPGDDTLNVNVWTPAPEASAKLPVIVWIHGGGFISGSPASPWYDGRAFARDGVVLVTISYRLGFIGFGAVDGAPANRGVLDWVRALEWVQQNVAGFGGDPDRVTIAGQSAGGGAVLTLLGVPATEGLFAAGYAMSAAVAAPSLDAAAARTRHLARLGGVTPDLAGLGSLPEARIIELQRRITAPAAPRILRDVHGMLRDGLMIGPLPDGDVVPLDALQGTAHGPSAHVPLALSTADDELMGMFTPRPILDRAPRRAVLRALGASAAVADRWLETPEVQATASSVALVGRYATDAVFRSWVPRVARARGASAVAGTTWTSRYSWHAPDTEAGAPHFAGHCSDVPFVFDRLDAVGVERVAGTAPPQALADAVHGALVRFARDGDPGWEADRDGTGPARIFDVPVREQRDAYASAVALLEASHSRDASAHPSR</sequence>
<dbReference type="PROSITE" id="PS00122">
    <property type="entry name" value="CARBOXYLESTERASE_B_1"/>
    <property type="match status" value="1"/>
</dbReference>
<evidence type="ECO:0000259" key="4">
    <source>
        <dbReference type="Pfam" id="PF00135"/>
    </source>
</evidence>
<dbReference type="EC" id="3.1.1.-" evidence="3"/>
<dbReference type="SUPFAM" id="SSF53474">
    <property type="entry name" value="alpha/beta-Hydrolases"/>
    <property type="match status" value="1"/>
</dbReference>
<feature type="domain" description="Carboxylesterase type B" evidence="4">
    <location>
        <begin position="10"/>
        <end position="475"/>
    </location>
</feature>
<evidence type="ECO:0000313" key="5">
    <source>
        <dbReference type="EMBL" id="GAA2185715.1"/>
    </source>
</evidence>
<evidence type="ECO:0000256" key="1">
    <source>
        <dbReference type="ARBA" id="ARBA00005964"/>
    </source>
</evidence>
<comment type="caution">
    <text evidence="5">The sequence shown here is derived from an EMBL/GenBank/DDBJ whole genome shotgun (WGS) entry which is preliminary data.</text>
</comment>
<evidence type="ECO:0000256" key="3">
    <source>
        <dbReference type="RuleBase" id="RU361235"/>
    </source>
</evidence>
<dbReference type="InterPro" id="IPR050309">
    <property type="entry name" value="Type-B_Carboxylest/Lipase"/>
</dbReference>
<keyword evidence="2 3" id="KW-0378">Hydrolase</keyword>
<dbReference type="InterPro" id="IPR029058">
    <property type="entry name" value="AB_hydrolase_fold"/>
</dbReference>
<evidence type="ECO:0000256" key="2">
    <source>
        <dbReference type="ARBA" id="ARBA00022801"/>
    </source>
</evidence>
<dbReference type="Gene3D" id="3.40.50.1820">
    <property type="entry name" value="alpha/beta hydrolase"/>
    <property type="match status" value="1"/>
</dbReference>
<dbReference type="InterPro" id="IPR019826">
    <property type="entry name" value="Carboxylesterase_B_AS"/>
</dbReference>
<protein>
    <recommendedName>
        <fullName evidence="3">Carboxylic ester hydrolase</fullName>
        <ecNumber evidence="3">3.1.1.-</ecNumber>
    </recommendedName>
</protein>
<keyword evidence="6" id="KW-1185">Reference proteome</keyword>
<reference evidence="5 6" key="1">
    <citation type="journal article" date="2019" name="Int. J. Syst. Evol. Microbiol.">
        <title>The Global Catalogue of Microorganisms (GCM) 10K type strain sequencing project: providing services to taxonomists for standard genome sequencing and annotation.</title>
        <authorList>
            <consortium name="The Broad Institute Genomics Platform"/>
            <consortium name="The Broad Institute Genome Sequencing Center for Infectious Disease"/>
            <person name="Wu L."/>
            <person name="Ma J."/>
        </authorList>
    </citation>
    <scope>NUCLEOTIDE SEQUENCE [LARGE SCALE GENOMIC DNA]</scope>
    <source>
        <strain evidence="5 6">JCM 14919</strain>
    </source>
</reference>
<dbReference type="EMBL" id="BAAAOP010000002">
    <property type="protein sequence ID" value="GAA2185715.1"/>
    <property type="molecule type" value="Genomic_DNA"/>
</dbReference>
<proteinExistence type="inferred from homology"/>
<dbReference type="Pfam" id="PF00135">
    <property type="entry name" value="COesterase"/>
    <property type="match status" value="1"/>
</dbReference>